<feature type="compositionally biased region" description="Basic residues" evidence="2">
    <location>
        <begin position="450"/>
        <end position="461"/>
    </location>
</feature>
<dbReference type="InterPro" id="IPR016130">
    <property type="entry name" value="Tyr_Pase_AS"/>
</dbReference>
<dbReference type="InterPro" id="IPR050348">
    <property type="entry name" value="Protein-Tyr_Phosphatase"/>
</dbReference>
<dbReference type="EMBL" id="JAANYQ010000002">
    <property type="protein sequence ID" value="KAF4126040.1"/>
    <property type="molecule type" value="Genomic_DNA"/>
</dbReference>
<dbReference type="PANTHER" id="PTHR19134:SF449">
    <property type="entry name" value="TYROSINE-PROTEIN PHOSPHATASE 1"/>
    <property type="match status" value="1"/>
</dbReference>
<evidence type="ECO:0000259" key="3">
    <source>
        <dbReference type="PROSITE" id="PS50055"/>
    </source>
</evidence>
<dbReference type="InterPro" id="IPR000242">
    <property type="entry name" value="PTP_cat"/>
</dbReference>
<dbReference type="PANTHER" id="PTHR19134">
    <property type="entry name" value="RECEPTOR-TYPE TYROSINE-PROTEIN PHOSPHATASE"/>
    <property type="match status" value="1"/>
</dbReference>
<evidence type="ECO:0000313" key="5">
    <source>
        <dbReference type="EMBL" id="KAF4126040.1"/>
    </source>
</evidence>
<feature type="compositionally biased region" description="Low complexity" evidence="2">
    <location>
        <begin position="405"/>
        <end position="416"/>
    </location>
</feature>
<dbReference type="OrthoDB" id="10253954at2759"/>
<reference evidence="5" key="1">
    <citation type="submission" date="2020-03" db="EMBL/GenBank/DDBJ databases">
        <title>Site-based positive gene gene selection in Geosmithia morbida across the United States reveals a broad range of putative effectors and factors for local host and environmental adapation.</title>
        <authorList>
            <person name="Onufrak A."/>
            <person name="Murdoch R.W."/>
            <person name="Gazis R."/>
            <person name="Huff M."/>
            <person name="Staton M."/>
            <person name="Klingeman W."/>
            <person name="Hadziabdic D."/>
        </authorList>
    </citation>
    <scope>NUCLEOTIDE SEQUENCE</scope>
    <source>
        <strain evidence="5">1262</strain>
    </source>
</reference>
<proteinExistence type="inferred from homology"/>
<feature type="region of interest" description="Disordered" evidence="2">
    <location>
        <begin position="436"/>
        <end position="461"/>
    </location>
</feature>
<protein>
    <recommendedName>
        <fullName evidence="7">Protein tyrosine phosphatase</fullName>
    </recommendedName>
</protein>
<dbReference type="AlphaFoldDB" id="A0A9P4Z1N5"/>
<dbReference type="InterPro" id="IPR000387">
    <property type="entry name" value="Tyr_Pase_dom"/>
</dbReference>
<feature type="compositionally biased region" description="Low complexity" evidence="2">
    <location>
        <begin position="360"/>
        <end position="371"/>
    </location>
</feature>
<dbReference type="GeneID" id="55967516"/>
<feature type="region of interest" description="Disordered" evidence="2">
    <location>
        <begin position="349"/>
        <end position="416"/>
    </location>
</feature>
<evidence type="ECO:0000259" key="4">
    <source>
        <dbReference type="PROSITE" id="PS50056"/>
    </source>
</evidence>
<dbReference type="InterPro" id="IPR029021">
    <property type="entry name" value="Prot-tyrosine_phosphatase-like"/>
</dbReference>
<dbReference type="Pfam" id="PF00102">
    <property type="entry name" value="Y_phosphatase"/>
    <property type="match status" value="1"/>
</dbReference>
<dbReference type="PROSITE" id="PS00383">
    <property type="entry name" value="TYR_PHOSPHATASE_1"/>
    <property type="match status" value="1"/>
</dbReference>
<feature type="domain" description="Tyrosine specific protein phosphatases" evidence="4">
    <location>
        <begin position="221"/>
        <end position="314"/>
    </location>
</feature>
<feature type="domain" description="Tyrosine-protein phosphatase" evidence="3">
    <location>
        <begin position="45"/>
        <end position="323"/>
    </location>
</feature>
<gene>
    <name evidence="5" type="ORF">GMORB2_1286</name>
</gene>
<dbReference type="SMART" id="SM00404">
    <property type="entry name" value="PTPc_motif"/>
    <property type="match status" value="1"/>
</dbReference>
<keyword evidence="6" id="KW-1185">Reference proteome</keyword>
<feature type="region of interest" description="Disordered" evidence="2">
    <location>
        <begin position="272"/>
        <end position="292"/>
    </location>
</feature>
<name>A0A9P4Z1N5_9HYPO</name>
<dbReference type="PROSITE" id="PS50056">
    <property type="entry name" value="TYR_PHOSPHATASE_2"/>
    <property type="match status" value="1"/>
</dbReference>
<evidence type="ECO:0000256" key="2">
    <source>
        <dbReference type="SAM" id="MobiDB-lite"/>
    </source>
</evidence>
<feature type="compositionally biased region" description="Basic and acidic residues" evidence="2">
    <location>
        <begin position="276"/>
        <end position="285"/>
    </location>
</feature>
<dbReference type="RefSeq" id="XP_035324692.1">
    <property type="nucleotide sequence ID" value="XM_035463268.1"/>
</dbReference>
<comment type="caution">
    <text evidence="5">The sequence shown here is derived from an EMBL/GenBank/DDBJ whole genome shotgun (WGS) entry which is preliminary data.</text>
</comment>
<dbReference type="Proteomes" id="UP000749293">
    <property type="component" value="Unassembled WGS sequence"/>
</dbReference>
<accession>A0A9P4Z1N5</accession>
<dbReference type="SUPFAM" id="SSF52799">
    <property type="entry name" value="(Phosphotyrosine protein) phosphatases II"/>
    <property type="match status" value="1"/>
</dbReference>
<sequence>MDAKFEDINWDERIRMAKGLSSHPNFDWKWGTFPQAEANRKGAMDRYCNIKPWNHNRVKLLVTKGQLDYVNASHIEAPPSHDSSLSPLRYIAMQGPTEPSVPYVWRMISEQSESPSVIVQLTSNTEGNFAKCNQYFPDGLASDNTTNTRQHNQWSLNEHNVWGDGWSATLTLESVEFLCSDAIEKRRLSLKVARERYPRVVWHFWYRRWPDFGVIHPEDYATFFELMRLSREHSCPGAPRIIHCSAGVGRTGTFITLEHLLRELDVGAFHPSQFSNKDDNNKDDSNSDPDFVYDTVSHLRQQRKGMVQSDQQYRFLYQVLRRRWIELYKTRGVEDDEEDDNYGGVTLANGIATTNKGDNTKTNAKSTSTSNQLTDVESYDDNDDDDDDDDEDDDEGGAKVKNDSATAPATATATAVAPSDMTVGGVSVSDKLRTVNRSKPFSSGGGRAAMMKKRAKRLLFD</sequence>
<feature type="compositionally biased region" description="Acidic residues" evidence="2">
    <location>
        <begin position="377"/>
        <end position="395"/>
    </location>
</feature>
<dbReference type="PRINTS" id="PR00700">
    <property type="entry name" value="PRTYPHPHTASE"/>
</dbReference>
<evidence type="ECO:0000313" key="6">
    <source>
        <dbReference type="Proteomes" id="UP000749293"/>
    </source>
</evidence>
<comment type="similarity">
    <text evidence="1">Belongs to the protein-tyrosine phosphatase family. Non-receptor class subfamily.</text>
</comment>
<evidence type="ECO:0000256" key="1">
    <source>
        <dbReference type="ARBA" id="ARBA00009649"/>
    </source>
</evidence>
<dbReference type="InterPro" id="IPR003595">
    <property type="entry name" value="Tyr_Pase_cat"/>
</dbReference>
<organism evidence="5 6">
    <name type="scientific">Geosmithia morbida</name>
    <dbReference type="NCBI Taxonomy" id="1094350"/>
    <lineage>
        <taxon>Eukaryota</taxon>
        <taxon>Fungi</taxon>
        <taxon>Dikarya</taxon>
        <taxon>Ascomycota</taxon>
        <taxon>Pezizomycotina</taxon>
        <taxon>Sordariomycetes</taxon>
        <taxon>Hypocreomycetidae</taxon>
        <taxon>Hypocreales</taxon>
        <taxon>Bionectriaceae</taxon>
        <taxon>Geosmithia</taxon>
    </lineage>
</organism>
<dbReference type="SMART" id="SM00194">
    <property type="entry name" value="PTPc"/>
    <property type="match status" value="1"/>
</dbReference>
<evidence type="ECO:0008006" key="7">
    <source>
        <dbReference type="Google" id="ProtNLM"/>
    </source>
</evidence>
<dbReference type="GO" id="GO:0004725">
    <property type="term" value="F:protein tyrosine phosphatase activity"/>
    <property type="evidence" value="ECO:0007669"/>
    <property type="project" value="InterPro"/>
</dbReference>
<dbReference type="Gene3D" id="3.90.190.10">
    <property type="entry name" value="Protein tyrosine phosphatase superfamily"/>
    <property type="match status" value="1"/>
</dbReference>
<dbReference type="PROSITE" id="PS50055">
    <property type="entry name" value="TYR_PHOSPHATASE_PTP"/>
    <property type="match status" value="1"/>
</dbReference>